<reference evidence="9 10" key="1">
    <citation type="journal article" date="2018" name="Genome Announc.">
        <title>Genome Sequence of Geothermobacter sp. HR-1 Iron Reducer from the Loihi Seamount.</title>
        <authorList>
            <person name="Smith H."/>
            <person name="Abuyen K."/>
            <person name="Tremblay J."/>
            <person name="Savalia P."/>
            <person name="Perez-Rodriguez I."/>
            <person name="Emerson D."/>
            <person name="Tully B."/>
            <person name="Amend J."/>
        </authorList>
    </citation>
    <scope>NUCLEOTIDE SEQUENCE [LARGE SCALE GENOMIC DNA]</scope>
    <source>
        <strain evidence="9 10">HR-1</strain>
    </source>
</reference>
<comment type="similarity">
    <text evidence="2">Belongs to the OmpP1/FadL family.</text>
</comment>
<organism evidence="9 10">
    <name type="scientific">Geothermobacter hydrogeniphilus</name>
    <dbReference type="NCBI Taxonomy" id="1969733"/>
    <lineage>
        <taxon>Bacteria</taxon>
        <taxon>Pseudomonadati</taxon>
        <taxon>Thermodesulfobacteriota</taxon>
        <taxon>Desulfuromonadia</taxon>
        <taxon>Desulfuromonadales</taxon>
        <taxon>Geothermobacteraceae</taxon>
        <taxon>Geothermobacter</taxon>
    </lineage>
</organism>
<dbReference type="Pfam" id="PF03349">
    <property type="entry name" value="Toluene_X"/>
    <property type="match status" value="1"/>
</dbReference>
<dbReference type="GO" id="GO:0009279">
    <property type="term" value="C:cell outer membrane"/>
    <property type="evidence" value="ECO:0007669"/>
    <property type="project" value="UniProtKB-SubCell"/>
</dbReference>
<evidence type="ECO:0000313" key="9">
    <source>
        <dbReference type="EMBL" id="PNU19542.1"/>
    </source>
</evidence>
<evidence type="ECO:0000256" key="8">
    <source>
        <dbReference type="SAM" id="SignalP"/>
    </source>
</evidence>
<dbReference type="GO" id="GO:0015483">
    <property type="term" value="F:long-chain fatty acid transporting porin activity"/>
    <property type="evidence" value="ECO:0007669"/>
    <property type="project" value="TreeGrafter"/>
</dbReference>
<evidence type="ECO:0000256" key="5">
    <source>
        <dbReference type="ARBA" id="ARBA00022729"/>
    </source>
</evidence>
<comment type="caution">
    <text evidence="9">The sequence shown here is derived from an EMBL/GenBank/DDBJ whole genome shotgun (WGS) entry which is preliminary data.</text>
</comment>
<dbReference type="SUPFAM" id="SSF56935">
    <property type="entry name" value="Porins"/>
    <property type="match status" value="1"/>
</dbReference>
<evidence type="ECO:0000256" key="1">
    <source>
        <dbReference type="ARBA" id="ARBA00004571"/>
    </source>
</evidence>
<dbReference type="PANTHER" id="PTHR35093:SF8">
    <property type="entry name" value="OUTER MEMBRANE PROTEIN NMB0088-RELATED"/>
    <property type="match status" value="1"/>
</dbReference>
<protein>
    <recommendedName>
        <fullName evidence="11">Long-chain fatty acid transport protein</fullName>
    </recommendedName>
</protein>
<proteinExistence type="inferred from homology"/>
<feature type="chain" id="PRO_5014322759" description="Long-chain fatty acid transport protein" evidence="8">
    <location>
        <begin position="24"/>
        <end position="457"/>
    </location>
</feature>
<dbReference type="RefSeq" id="WP_103115962.1">
    <property type="nucleotide sequence ID" value="NZ_PPFX01000028.1"/>
</dbReference>
<evidence type="ECO:0000256" key="4">
    <source>
        <dbReference type="ARBA" id="ARBA00022692"/>
    </source>
</evidence>
<keyword evidence="3" id="KW-1134">Transmembrane beta strand</keyword>
<evidence type="ECO:0000256" key="2">
    <source>
        <dbReference type="ARBA" id="ARBA00008163"/>
    </source>
</evidence>
<feature type="signal peptide" evidence="8">
    <location>
        <begin position="1"/>
        <end position="23"/>
    </location>
</feature>
<dbReference type="Gene3D" id="2.40.160.60">
    <property type="entry name" value="Outer membrane protein transport protein (OMPP1/FadL/TodX)"/>
    <property type="match status" value="1"/>
</dbReference>
<name>A0A2K2H8A2_9BACT</name>
<sequence length="457" mass="49632">MRFARVFITGLSLVLITAGTSFAAGFAIIEQSVTGLGNAFAGVAATAEDATTVFFNPAGMTRIKGQQVVVGTHFIIPRSDFSGEAQTADFSAAFPSIPGLPGPVPIAGSTDDGGENAIVPNLYYVYNPENTPWAFGIGVNAPFGLVTEWDRDWVGRYHAVKSDVQTININPAVAYKVDDHFSVALGVSAQQIDAELSSAVDFGSILMAAAGGIPTQNDGFSVLEADDWAYTYNIGILYEADENTRLGIHYRSQVNYTAKGDARFEYGNLSAAQIALLKSKNFADTNASADISLPANVSMSVYHRCTPRLAIMADATVTFWSSFDELRVVFANGLQDNVTTENWEDSWRLSLGATYSLNDKMDLRFGVAYDQTPIPSPEYRTPRIPGEDRIWLAGGFGYRLNEAFKLDFAYTHLFVKDADINKRAGLDPTGENFFRGDLVGTFDNTVDIASLQLTYSF</sequence>
<keyword evidence="7" id="KW-0998">Cell outer membrane</keyword>
<dbReference type="EMBL" id="PPFX01000028">
    <property type="protein sequence ID" value="PNU19542.1"/>
    <property type="molecule type" value="Genomic_DNA"/>
</dbReference>
<keyword evidence="4" id="KW-0812">Transmembrane</keyword>
<evidence type="ECO:0000256" key="7">
    <source>
        <dbReference type="ARBA" id="ARBA00023237"/>
    </source>
</evidence>
<evidence type="ECO:0000313" key="10">
    <source>
        <dbReference type="Proteomes" id="UP000236340"/>
    </source>
</evidence>
<evidence type="ECO:0000256" key="3">
    <source>
        <dbReference type="ARBA" id="ARBA00022452"/>
    </source>
</evidence>
<keyword evidence="6" id="KW-0472">Membrane</keyword>
<dbReference type="PANTHER" id="PTHR35093">
    <property type="entry name" value="OUTER MEMBRANE PROTEIN NMB0088-RELATED"/>
    <property type="match status" value="1"/>
</dbReference>
<dbReference type="InterPro" id="IPR005017">
    <property type="entry name" value="OMPP1/FadL/TodX"/>
</dbReference>
<dbReference type="OrthoDB" id="9922at2"/>
<evidence type="ECO:0000256" key="6">
    <source>
        <dbReference type="ARBA" id="ARBA00023136"/>
    </source>
</evidence>
<comment type="subcellular location">
    <subcellularLocation>
        <location evidence="1">Cell outer membrane</location>
        <topology evidence="1">Multi-pass membrane protein</topology>
    </subcellularLocation>
</comment>
<keyword evidence="5 8" id="KW-0732">Signal</keyword>
<dbReference type="Proteomes" id="UP000236340">
    <property type="component" value="Unassembled WGS sequence"/>
</dbReference>
<dbReference type="AlphaFoldDB" id="A0A2K2H8A2"/>
<accession>A0A2K2H8A2</accession>
<gene>
    <name evidence="9" type="ORF">C2E25_11955</name>
</gene>
<evidence type="ECO:0008006" key="11">
    <source>
        <dbReference type="Google" id="ProtNLM"/>
    </source>
</evidence>